<evidence type="ECO:0000313" key="1">
    <source>
        <dbReference type="EMBL" id="KGO86003.1"/>
    </source>
</evidence>
<comment type="caution">
    <text evidence="1">The sequence shown here is derived from an EMBL/GenBank/DDBJ whole genome shotgun (WGS) entry which is preliminary data.</text>
</comment>
<evidence type="ECO:0008006" key="3">
    <source>
        <dbReference type="Google" id="ProtNLM"/>
    </source>
</evidence>
<gene>
    <name evidence="1" type="ORF">Q765_13155</name>
</gene>
<dbReference type="EMBL" id="JRLX01000014">
    <property type="protein sequence ID" value="KGO86003.1"/>
    <property type="molecule type" value="Genomic_DNA"/>
</dbReference>
<accession>A0A0A2M3F6</accession>
<dbReference type="Proteomes" id="UP000030152">
    <property type="component" value="Unassembled WGS sequence"/>
</dbReference>
<keyword evidence="2" id="KW-1185">Reference proteome</keyword>
<name>A0A0A2M3F6_9FLAO</name>
<evidence type="ECO:0000313" key="2">
    <source>
        <dbReference type="Proteomes" id="UP000030152"/>
    </source>
</evidence>
<reference evidence="1 2" key="1">
    <citation type="submission" date="2013-09" db="EMBL/GenBank/DDBJ databases">
        <authorList>
            <person name="Zeng Z."/>
            <person name="Chen C."/>
        </authorList>
    </citation>
    <scope>NUCLEOTIDE SEQUENCE [LARGE SCALE GENOMIC DNA]</scope>
    <source>
        <strain evidence="1 2">WB 3.3-2</strain>
    </source>
</reference>
<dbReference type="AlphaFoldDB" id="A0A0A2M3F6"/>
<organism evidence="1 2">
    <name type="scientific">Flavobacterium rivuli WB 3.3-2 = DSM 21788</name>
    <dbReference type="NCBI Taxonomy" id="1121895"/>
    <lineage>
        <taxon>Bacteria</taxon>
        <taxon>Pseudomonadati</taxon>
        <taxon>Bacteroidota</taxon>
        <taxon>Flavobacteriia</taxon>
        <taxon>Flavobacteriales</taxon>
        <taxon>Flavobacteriaceae</taxon>
        <taxon>Flavobacterium</taxon>
    </lineage>
</organism>
<dbReference type="eggNOG" id="ENOG5030R5K">
    <property type="taxonomic scope" value="Bacteria"/>
</dbReference>
<protein>
    <recommendedName>
        <fullName evidence="3">Response regulatory domain-containing protein</fullName>
    </recommendedName>
</protein>
<proteinExistence type="predicted"/>
<sequence>MKKKVLVYDNQLGYYELLNETLNSESYDFQLFNNRKDYKDGYDAVVFFLHDEIEFLDLAKLYNPEMPFVLGSSKKSNNGLIDEANMYTVDLNLTKDGIEREFKEVFGVIA</sequence>
<dbReference type="RefSeq" id="WP_020214745.1">
    <property type="nucleotide sequence ID" value="NZ_JRLX01000014.1"/>
</dbReference>
<dbReference type="OrthoDB" id="1375593at2"/>